<dbReference type="InterPro" id="IPR036589">
    <property type="entry name" value="HCY_dom_sf"/>
</dbReference>
<dbReference type="GO" id="GO:0009086">
    <property type="term" value="P:methionine biosynthetic process"/>
    <property type="evidence" value="ECO:0007669"/>
    <property type="project" value="TreeGrafter"/>
</dbReference>
<keyword evidence="4" id="KW-0862">Zinc</keyword>
<dbReference type="Pfam" id="PF02574">
    <property type="entry name" value="S-methyl_trans"/>
    <property type="match status" value="1"/>
</dbReference>
<dbReference type="SUPFAM" id="SSF82282">
    <property type="entry name" value="Homocysteine S-methyltransferase"/>
    <property type="match status" value="1"/>
</dbReference>
<dbReference type="Gene3D" id="3.20.20.330">
    <property type="entry name" value="Homocysteine-binding-like domain"/>
    <property type="match status" value="1"/>
</dbReference>
<proteinExistence type="predicted"/>
<evidence type="ECO:0000256" key="3">
    <source>
        <dbReference type="ARBA" id="ARBA00022723"/>
    </source>
</evidence>
<dbReference type="Proteomes" id="UP001215598">
    <property type="component" value="Unassembled WGS sequence"/>
</dbReference>
<dbReference type="InterPro" id="IPR003726">
    <property type="entry name" value="HCY_dom"/>
</dbReference>
<comment type="caution">
    <text evidence="6">The sequence shown here is derived from an EMBL/GenBank/DDBJ whole genome shotgun (WGS) entry which is preliminary data.</text>
</comment>
<sequence>MAIAALASEGIKSKPWWVSFVFPAGKFPETTGEGDNRVDVRSVVAAALQNPVHLPKPEHLPIPSALGVNCTDIEVVSTILADMERAVKELSDPQESRPWLVIYPNAGDTYDPLTQTWVVRDSGGIWAEKLADIVSEIKSHPERRGIWSGVVAGGCCRTGPEDIRLLNQLQRPKRC</sequence>
<evidence type="ECO:0000259" key="5">
    <source>
        <dbReference type="Pfam" id="PF02574"/>
    </source>
</evidence>
<keyword evidence="2" id="KW-0808">Transferase</keyword>
<dbReference type="GO" id="GO:0033528">
    <property type="term" value="P:S-methylmethionine cycle"/>
    <property type="evidence" value="ECO:0007669"/>
    <property type="project" value="TreeGrafter"/>
</dbReference>
<reference evidence="6" key="1">
    <citation type="submission" date="2023-03" db="EMBL/GenBank/DDBJ databases">
        <title>Massive genome expansion in bonnet fungi (Mycena s.s.) driven by repeated elements and novel gene families across ecological guilds.</title>
        <authorList>
            <consortium name="Lawrence Berkeley National Laboratory"/>
            <person name="Harder C.B."/>
            <person name="Miyauchi S."/>
            <person name="Viragh M."/>
            <person name="Kuo A."/>
            <person name="Thoen E."/>
            <person name="Andreopoulos B."/>
            <person name="Lu D."/>
            <person name="Skrede I."/>
            <person name="Drula E."/>
            <person name="Henrissat B."/>
            <person name="Morin E."/>
            <person name="Kohler A."/>
            <person name="Barry K."/>
            <person name="LaButti K."/>
            <person name="Morin E."/>
            <person name="Salamov A."/>
            <person name="Lipzen A."/>
            <person name="Mereny Z."/>
            <person name="Hegedus B."/>
            <person name="Baldrian P."/>
            <person name="Stursova M."/>
            <person name="Weitz H."/>
            <person name="Taylor A."/>
            <person name="Grigoriev I.V."/>
            <person name="Nagy L.G."/>
            <person name="Martin F."/>
            <person name="Kauserud H."/>
        </authorList>
    </citation>
    <scope>NUCLEOTIDE SEQUENCE</scope>
    <source>
        <strain evidence="6">CBHHK182m</strain>
    </source>
</reference>
<evidence type="ECO:0000313" key="7">
    <source>
        <dbReference type="Proteomes" id="UP001215598"/>
    </source>
</evidence>
<keyword evidence="1" id="KW-0489">Methyltransferase</keyword>
<evidence type="ECO:0000256" key="1">
    <source>
        <dbReference type="ARBA" id="ARBA00022603"/>
    </source>
</evidence>
<dbReference type="InterPro" id="IPR051486">
    <property type="entry name" value="Hcy_S-methyltransferase"/>
</dbReference>
<organism evidence="6 7">
    <name type="scientific">Mycena metata</name>
    <dbReference type="NCBI Taxonomy" id="1033252"/>
    <lineage>
        <taxon>Eukaryota</taxon>
        <taxon>Fungi</taxon>
        <taxon>Dikarya</taxon>
        <taxon>Basidiomycota</taxon>
        <taxon>Agaricomycotina</taxon>
        <taxon>Agaricomycetes</taxon>
        <taxon>Agaricomycetidae</taxon>
        <taxon>Agaricales</taxon>
        <taxon>Marasmiineae</taxon>
        <taxon>Mycenaceae</taxon>
        <taxon>Mycena</taxon>
    </lineage>
</organism>
<evidence type="ECO:0000256" key="2">
    <source>
        <dbReference type="ARBA" id="ARBA00022679"/>
    </source>
</evidence>
<dbReference type="PANTHER" id="PTHR46015">
    <property type="entry name" value="ZGC:172121"/>
    <property type="match status" value="1"/>
</dbReference>
<name>A0AAD7NIT1_9AGAR</name>
<dbReference type="GO" id="GO:0046872">
    <property type="term" value="F:metal ion binding"/>
    <property type="evidence" value="ECO:0007669"/>
    <property type="project" value="UniProtKB-KW"/>
</dbReference>
<gene>
    <name evidence="6" type="ORF">B0H16DRAFT_515872</name>
</gene>
<keyword evidence="3" id="KW-0479">Metal-binding</keyword>
<keyword evidence="7" id="KW-1185">Reference proteome</keyword>
<evidence type="ECO:0000313" key="6">
    <source>
        <dbReference type="EMBL" id="KAJ7762504.1"/>
    </source>
</evidence>
<evidence type="ECO:0000256" key="4">
    <source>
        <dbReference type="ARBA" id="ARBA00022833"/>
    </source>
</evidence>
<feature type="domain" description="Hcy-binding" evidence="5">
    <location>
        <begin position="4"/>
        <end position="167"/>
    </location>
</feature>
<dbReference type="GO" id="GO:0032259">
    <property type="term" value="P:methylation"/>
    <property type="evidence" value="ECO:0007669"/>
    <property type="project" value="UniProtKB-KW"/>
</dbReference>
<dbReference type="GO" id="GO:0008898">
    <property type="term" value="F:S-adenosylmethionine-homocysteine S-methyltransferase activity"/>
    <property type="evidence" value="ECO:0007669"/>
    <property type="project" value="TreeGrafter"/>
</dbReference>
<dbReference type="AlphaFoldDB" id="A0AAD7NIT1"/>
<dbReference type="PANTHER" id="PTHR46015:SF1">
    <property type="entry name" value="HOMOCYSTEINE S-METHYLTRANSFERASE-LIKE ISOFORM 1"/>
    <property type="match status" value="1"/>
</dbReference>
<accession>A0AAD7NIT1</accession>
<dbReference type="EMBL" id="JARKIB010000032">
    <property type="protein sequence ID" value="KAJ7762504.1"/>
    <property type="molecule type" value="Genomic_DNA"/>
</dbReference>
<protein>
    <submittedName>
        <fullName evidence="6">Homocysteine S-methyltransferase</fullName>
    </submittedName>
</protein>